<keyword evidence="2 4" id="KW-0012">Acyltransferase</keyword>
<dbReference type="Pfam" id="PF00583">
    <property type="entry name" value="Acetyltransf_1"/>
    <property type="match status" value="1"/>
</dbReference>
<proteinExistence type="predicted"/>
<keyword evidence="1 4" id="KW-0808">Transferase</keyword>
<dbReference type="PANTHER" id="PTHR43877">
    <property type="entry name" value="AMINOALKYLPHOSPHONATE N-ACETYLTRANSFERASE-RELATED-RELATED"/>
    <property type="match status" value="1"/>
</dbReference>
<organism evidence="4">
    <name type="scientific">uncultured Anaerotruncus sp</name>
    <dbReference type="NCBI Taxonomy" id="905011"/>
    <lineage>
        <taxon>Bacteria</taxon>
        <taxon>Bacillati</taxon>
        <taxon>Bacillota</taxon>
        <taxon>Clostridia</taxon>
        <taxon>Eubacteriales</taxon>
        <taxon>Oscillospiraceae</taxon>
        <taxon>Anaerotruncus</taxon>
        <taxon>environmental samples</taxon>
    </lineage>
</organism>
<dbReference type="InterPro" id="IPR050832">
    <property type="entry name" value="Bact_Acetyltransf"/>
</dbReference>
<dbReference type="PROSITE" id="PS51186">
    <property type="entry name" value="GNAT"/>
    <property type="match status" value="1"/>
</dbReference>
<evidence type="ECO:0000256" key="1">
    <source>
        <dbReference type="ARBA" id="ARBA00022679"/>
    </source>
</evidence>
<dbReference type="AlphaFoldDB" id="A0A1C6G9X3"/>
<evidence type="ECO:0000259" key="3">
    <source>
        <dbReference type="PROSITE" id="PS51186"/>
    </source>
</evidence>
<protein>
    <submittedName>
        <fullName evidence="4">Phosphinothricin N-acetyltransferase</fullName>
        <ecNumber evidence="4">2.3.1.183</ecNumber>
    </submittedName>
</protein>
<evidence type="ECO:0000256" key="2">
    <source>
        <dbReference type="ARBA" id="ARBA00023315"/>
    </source>
</evidence>
<reference evidence="4" key="1">
    <citation type="submission" date="2015-09" db="EMBL/GenBank/DDBJ databases">
        <authorList>
            <consortium name="Pathogen Informatics"/>
        </authorList>
    </citation>
    <scope>NUCLEOTIDE SEQUENCE</scope>
    <source>
        <strain evidence="4">2789STDY5834896</strain>
    </source>
</reference>
<dbReference type="GO" id="GO:0102971">
    <property type="term" value="F:phosphinothricin N-acetyltransferase activity"/>
    <property type="evidence" value="ECO:0007669"/>
    <property type="project" value="UniProtKB-EC"/>
</dbReference>
<dbReference type="InterPro" id="IPR000182">
    <property type="entry name" value="GNAT_dom"/>
</dbReference>
<evidence type="ECO:0000313" key="4">
    <source>
        <dbReference type="EMBL" id="SCJ42122.1"/>
    </source>
</evidence>
<accession>A0A1C6G9X3</accession>
<dbReference type="SUPFAM" id="SSF55729">
    <property type="entry name" value="Acyl-CoA N-acyltransferases (Nat)"/>
    <property type="match status" value="1"/>
</dbReference>
<dbReference type="EMBL" id="FMHG01000001">
    <property type="protein sequence ID" value="SCJ42122.1"/>
    <property type="molecule type" value="Genomic_DNA"/>
</dbReference>
<dbReference type="EC" id="2.3.1.183" evidence="4"/>
<dbReference type="Gene3D" id="3.40.630.30">
    <property type="match status" value="1"/>
</dbReference>
<dbReference type="InterPro" id="IPR016181">
    <property type="entry name" value="Acyl_CoA_acyltransferase"/>
</dbReference>
<name>A0A1C6G9X3_9FIRM</name>
<dbReference type="CDD" id="cd04301">
    <property type="entry name" value="NAT_SF"/>
    <property type="match status" value="1"/>
</dbReference>
<feature type="domain" description="N-acetyltransferase" evidence="3">
    <location>
        <begin position="4"/>
        <end position="143"/>
    </location>
</feature>
<sequence>MREITVRAAQRRDAAELAALNRAFNGATGTCRADEMAALLEEPTEQVLVAVVDGAVAGFICGHVWRSICYPDIQGEIKELYIGSDYRRLGLGQRLMAAMEQYLRGRGVRAVTLFTGLQNTAAQAFYERCGYTDQQQMEYEKKL</sequence>
<gene>
    <name evidence="4" type="primary">bar</name>
    <name evidence="4" type="ORF">SAMEA3545359_00287</name>
</gene>